<dbReference type="GO" id="GO:0015109">
    <property type="term" value="F:chromate transmembrane transporter activity"/>
    <property type="evidence" value="ECO:0007669"/>
    <property type="project" value="InterPro"/>
</dbReference>
<keyword evidence="4 7" id="KW-0812">Transmembrane</keyword>
<dbReference type="KEGG" id="caa:Caka_2511"/>
<dbReference type="PANTHER" id="PTHR33567:SF3">
    <property type="entry name" value="CHROMATE ION TRANSPORTER (EUROFUNG)"/>
    <property type="match status" value="1"/>
</dbReference>
<evidence type="ECO:0000256" key="5">
    <source>
        <dbReference type="ARBA" id="ARBA00022989"/>
    </source>
</evidence>
<feature type="transmembrane region" description="Helical" evidence="7">
    <location>
        <begin position="74"/>
        <end position="98"/>
    </location>
</feature>
<dbReference type="AlphaFoldDB" id="D5EP17"/>
<dbReference type="eggNOG" id="COG2059">
    <property type="taxonomic scope" value="Bacteria"/>
</dbReference>
<feature type="transmembrane region" description="Helical" evidence="7">
    <location>
        <begin position="220"/>
        <end position="242"/>
    </location>
</feature>
<dbReference type="Proteomes" id="UP000000925">
    <property type="component" value="Chromosome"/>
</dbReference>
<evidence type="ECO:0000256" key="2">
    <source>
        <dbReference type="ARBA" id="ARBA00005262"/>
    </source>
</evidence>
<dbReference type="GO" id="GO:0005886">
    <property type="term" value="C:plasma membrane"/>
    <property type="evidence" value="ECO:0007669"/>
    <property type="project" value="UniProtKB-SubCell"/>
</dbReference>
<dbReference type="RefSeq" id="WP_013044249.1">
    <property type="nucleotide sequence ID" value="NC_014008.1"/>
</dbReference>
<keyword evidence="3" id="KW-1003">Cell membrane</keyword>
<comment type="similarity">
    <text evidence="2">Belongs to the chromate ion transporter (CHR) (TC 2.A.51) family.</text>
</comment>
<dbReference type="PANTHER" id="PTHR33567">
    <property type="entry name" value="CHROMATE ION TRANSPORTER (EUROFUNG)"/>
    <property type="match status" value="1"/>
</dbReference>
<evidence type="ECO:0000256" key="3">
    <source>
        <dbReference type="ARBA" id="ARBA00022475"/>
    </source>
</evidence>
<evidence type="ECO:0000313" key="8">
    <source>
        <dbReference type="EMBL" id="ADE55527.1"/>
    </source>
</evidence>
<evidence type="ECO:0000256" key="4">
    <source>
        <dbReference type="ARBA" id="ARBA00022692"/>
    </source>
</evidence>
<dbReference type="Pfam" id="PF02417">
    <property type="entry name" value="Chromate_transp"/>
    <property type="match status" value="2"/>
</dbReference>
<feature type="transmembrane region" description="Helical" evidence="7">
    <location>
        <begin position="367"/>
        <end position="384"/>
    </location>
</feature>
<feature type="transmembrane region" description="Helical" evidence="7">
    <location>
        <begin position="189"/>
        <end position="208"/>
    </location>
</feature>
<dbReference type="InterPro" id="IPR014047">
    <property type="entry name" value="Chr_Tranpt_l_chain"/>
</dbReference>
<keyword evidence="6 7" id="KW-0472">Membrane</keyword>
<sequence>MRSHLEIFLRFLLLGCTSFGGPAAHIGYFRKLFVERLKWLDESVYAGLIALSQFLPGPGSSQVCFAIGHRRGGIWGGVAASLGFTLPSFILMICLAGLNPESELFQSYAGIIHGLKLFAVIVVADATYKMGQSFCRDSLSIGIAGLTAILLWSVPGVWIQIGVLLLAAAIGYLFRRAESIDRPSHTAKVHRPALILFGALLILGPLLMHGPKTLALFADFYQAGSMVFGGGHVVLPLLQGLIGEALPTDRFLTAYATAQAVPGPMFTIATFLGSELMPQHRILGATIATVAIFLPGNLLVLAVYDSWANFASKKAVAAAIWGIHAGVVGLLASTLYTPVFVSAVQAPIDMALLAVGAFLYYRLKLPILPLIAFFATAGYVLTACPN</sequence>
<evidence type="ECO:0000313" key="9">
    <source>
        <dbReference type="Proteomes" id="UP000000925"/>
    </source>
</evidence>
<evidence type="ECO:0000256" key="6">
    <source>
        <dbReference type="ARBA" id="ARBA00023136"/>
    </source>
</evidence>
<accession>D5EP17</accession>
<dbReference type="InterPro" id="IPR003370">
    <property type="entry name" value="Chromate_transpt"/>
</dbReference>
<evidence type="ECO:0000256" key="7">
    <source>
        <dbReference type="SAM" id="Phobius"/>
    </source>
</evidence>
<keyword evidence="5 7" id="KW-1133">Transmembrane helix</keyword>
<evidence type="ECO:0000256" key="1">
    <source>
        <dbReference type="ARBA" id="ARBA00004651"/>
    </source>
</evidence>
<feature type="transmembrane region" description="Helical" evidence="7">
    <location>
        <begin position="104"/>
        <end position="122"/>
    </location>
</feature>
<name>D5EP17_CORAD</name>
<dbReference type="HOGENOM" id="CLU_018106_0_1_0"/>
<gene>
    <name evidence="8" type="ordered locus">Caka_2511</name>
</gene>
<proteinExistence type="inferred from homology"/>
<feature type="transmembrane region" description="Helical" evidence="7">
    <location>
        <begin position="315"/>
        <end position="332"/>
    </location>
</feature>
<keyword evidence="9" id="KW-1185">Reference proteome</keyword>
<organism evidence="8 9">
    <name type="scientific">Coraliomargarita akajimensis (strain DSM 45221 / IAM 15411 / JCM 23193 / KCTC 12865 / 04OKA010-24)</name>
    <dbReference type="NCBI Taxonomy" id="583355"/>
    <lineage>
        <taxon>Bacteria</taxon>
        <taxon>Pseudomonadati</taxon>
        <taxon>Verrucomicrobiota</taxon>
        <taxon>Opitutia</taxon>
        <taxon>Puniceicoccales</taxon>
        <taxon>Coraliomargaritaceae</taxon>
        <taxon>Coraliomargarita</taxon>
    </lineage>
</organism>
<protein>
    <submittedName>
        <fullName evidence="8">Chromate transporter, chromate ion transporter (CHR) family</fullName>
    </submittedName>
</protein>
<dbReference type="EMBL" id="CP001998">
    <property type="protein sequence ID" value="ADE55527.1"/>
    <property type="molecule type" value="Genomic_DNA"/>
</dbReference>
<dbReference type="NCBIfam" id="TIGR00937">
    <property type="entry name" value="2A51"/>
    <property type="match status" value="1"/>
</dbReference>
<dbReference type="OrthoDB" id="9788907at2"/>
<feature type="transmembrane region" description="Helical" evidence="7">
    <location>
        <begin position="134"/>
        <end position="152"/>
    </location>
</feature>
<reference evidence="8 9" key="1">
    <citation type="journal article" date="2010" name="Stand. Genomic Sci.">
        <title>Complete genome sequence of Coraliomargarita akajimensis type strain (04OKA010-24).</title>
        <authorList>
            <person name="Mavromatis K."/>
            <person name="Abt B."/>
            <person name="Brambilla E."/>
            <person name="Lapidus A."/>
            <person name="Copeland A."/>
            <person name="Deshpande S."/>
            <person name="Nolan M."/>
            <person name="Lucas S."/>
            <person name="Tice H."/>
            <person name="Cheng J.F."/>
            <person name="Han C."/>
            <person name="Detter J.C."/>
            <person name="Woyke T."/>
            <person name="Goodwin L."/>
            <person name="Pitluck S."/>
            <person name="Held B."/>
            <person name="Brettin T."/>
            <person name="Tapia R."/>
            <person name="Ivanova N."/>
            <person name="Mikhailova N."/>
            <person name="Pati A."/>
            <person name="Liolios K."/>
            <person name="Chen A."/>
            <person name="Palaniappan K."/>
            <person name="Land M."/>
            <person name="Hauser L."/>
            <person name="Chang Y.J."/>
            <person name="Jeffries C.D."/>
            <person name="Rohde M."/>
            <person name="Goker M."/>
            <person name="Bristow J."/>
            <person name="Eisen J.A."/>
            <person name="Markowitz V."/>
            <person name="Hugenholtz P."/>
            <person name="Klenk H.P."/>
            <person name="Kyrpides N.C."/>
        </authorList>
    </citation>
    <scope>NUCLEOTIDE SEQUENCE [LARGE SCALE GENOMIC DNA]</scope>
    <source>
        <strain evidence="9">DSM 45221 / IAM 15411 / JCM 23193 / KCTC 12865</strain>
    </source>
</reference>
<feature type="transmembrane region" description="Helical" evidence="7">
    <location>
        <begin position="282"/>
        <end position="303"/>
    </location>
</feature>
<comment type="subcellular location">
    <subcellularLocation>
        <location evidence="1">Cell membrane</location>
        <topology evidence="1">Multi-pass membrane protein</topology>
    </subcellularLocation>
</comment>
<dbReference type="PIRSF" id="PIRSF004810">
    <property type="entry name" value="ChrA"/>
    <property type="match status" value="1"/>
</dbReference>